<evidence type="ECO:0000259" key="8">
    <source>
        <dbReference type="Pfam" id="PF02463"/>
    </source>
</evidence>
<keyword evidence="5 7" id="KW-0175">Coiled coil</keyword>
<evidence type="ECO:0000256" key="2">
    <source>
        <dbReference type="ARBA" id="ARBA00022490"/>
    </source>
</evidence>
<dbReference type="Pfam" id="PF02463">
    <property type="entry name" value="SMC_N"/>
    <property type="match status" value="1"/>
</dbReference>
<keyword evidence="3" id="KW-0547">Nucleotide-binding</keyword>
<dbReference type="Gene3D" id="3.40.50.300">
    <property type="entry name" value="P-loop containing nucleotide triphosphate hydrolases"/>
    <property type="match status" value="1"/>
</dbReference>
<reference evidence="9" key="1">
    <citation type="submission" date="2018-05" db="EMBL/GenBank/DDBJ databases">
        <authorList>
            <person name="Lanie J.A."/>
            <person name="Ng W.-L."/>
            <person name="Kazmierczak K.M."/>
            <person name="Andrzejewski T.M."/>
            <person name="Davidsen T.M."/>
            <person name="Wayne K.J."/>
            <person name="Tettelin H."/>
            <person name="Glass J.I."/>
            <person name="Rusch D."/>
            <person name="Podicherti R."/>
            <person name="Tsui H.-C.T."/>
            <person name="Winkler M.E."/>
        </authorList>
    </citation>
    <scope>NUCLEOTIDE SEQUENCE</scope>
</reference>
<dbReference type="SUPFAM" id="SSF52540">
    <property type="entry name" value="P-loop containing nucleoside triphosphate hydrolases"/>
    <property type="match status" value="1"/>
</dbReference>
<dbReference type="PANTHER" id="PTHR18937">
    <property type="entry name" value="STRUCTURAL MAINTENANCE OF CHROMOSOMES SMC FAMILY MEMBER"/>
    <property type="match status" value="1"/>
</dbReference>
<evidence type="ECO:0000256" key="5">
    <source>
        <dbReference type="ARBA" id="ARBA00023054"/>
    </source>
</evidence>
<dbReference type="GO" id="GO:0003677">
    <property type="term" value="F:DNA binding"/>
    <property type="evidence" value="ECO:0007669"/>
    <property type="project" value="UniProtKB-KW"/>
</dbReference>
<feature type="coiled-coil region" evidence="7">
    <location>
        <begin position="160"/>
        <end position="201"/>
    </location>
</feature>
<keyword evidence="4" id="KW-0067">ATP-binding</keyword>
<evidence type="ECO:0000256" key="6">
    <source>
        <dbReference type="ARBA" id="ARBA00023125"/>
    </source>
</evidence>
<sequence length="363" mass="41061">MAAWKERQKSAASQMEQLEERQKYLLAARERFSAKPDEISSRRNDLLEKIEVAEEVRRKTADHLIVSEEKLTEADNDLKLAGTRLAHIREERVRAEAVADQNKQTMEALVERIEDQLNCSHEDLNEIAAIKNNTTMPELDVAEKRVERLERERETMGPVNLLAEAESQELREKIETLNKEREDLIKAIDKLRRGINELNREGRQRLMSSFTEVDKHFGELFTRLFGGGRAHLELTESDDPLEAGVEIMASPPGKKLQVLSLLSGGEQALTALALLFGVFLTNPAPICVLDEVDASLDDTNVDHFCTLVEEIAHSLSTRFIVVTHHRMTMARMDRLYGVTMGERGVSQIVSVDLGQAVELREIA</sequence>
<evidence type="ECO:0000256" key="4">
    <source>
        <dbReference type="ARBA" id="ARBA00022840"/>
    </source>
</evidence>
<name>A0A382HDG5_9ZZZZ</name>
<dbReference type="InterPro" id="IPR003395">
    <property type="entry name" value="RecF/RecN/SMC_N"/>
</dbReference>
<protein>
    <recommendedName>
        <fullName evidence="8">RecF/RecN/SMC N-terminal domain-containing protein</fullName>
    </recommendedName>
</protein>
<accession>A0A382HDG5</accession>
<evidence type="ECO:0000256" key="7">
    <source>
        <dbReference type="SAM" id="Coils"/>
    </source>
</evidence>
<keyword evidence="2" id="KW-0963">Cytoplasm</keyword>
<gene>
    <name evidence="9" type="ORF">METZ01_LOCUS237989</name>
</gene>
<evidence type="ECO:0000256" key="1">
    <source>
        <dbReference type="ARBA" id="ARBA00004496"/>
    </source>
</evidence>
<feature type="domain" description="RecF/RecN/SMC N-terminal" evidence="8">
    <location>
        <begin position="91"/>
        <end position="346"/>
    </location>
</feature>
<evidence type="ECO:0000313" key="9">
    <source>
        <dbReference type="EMBL" id="SVB85135.1"/>
    </source>
</evidence>
<comment type="subcellular location">
    <subcellularLocation>
        <location evidence="1">Cytoplasm</location>
    </subcellularLocation>
</comment>
<keyword evidence="6" id="KW-0238">DNA-binding</keyword>
<proteinExistence type="predicted"/>
<dbReference type="InterPro" id="IPR027417">
    <property type="entry name" value="P-loop_NTPase"/>
</dbReference>
<evidence type="ECO:0000256" key="3">
    <source>
        <dbReference type="ARBA" id="ARBA00022741"/>
    </source>
</evidence>
<dbReference type="GO" id="GO:0005737">
    <property type="term" value="C:cytoplasm"/>
    <property type="evidence" value="ECO:0007669"/>
    <property type="project" value="UniProtKB-SubCell"/>
</dbReference>
<dbReference type="FunFam" id="3.40.50.300:FF:000901">
    <property type="entry name" value="Chromosome partition protein Smc"/>
    <property type="match status" value="1"/>
</dbReference>
<organism evidence="9">
    <name type="scientific">marine metagenome</name>
    <dbReference type="NCBI Taxonomy" id="408172"/>
    <lineage>
        <taxon>unclassified sequences</taxon>
        <taxon>metagenomes</taxon>
        <taxon>ecological metagenomes</taxon>
    </lineage>
</organism>
<dbReference type="GO" id="GO:0005524">
    <property type="term" value="F:ATP binding"/>
    <property type="evidence" value="ECO:0007669"/>
    <property type="project" value="UniProtKB-KW"/>
</dbReference>
<dbReference type="EMBL" id="UINC01060534">
    <property type="protein sequence ID" value="SVB85135.1"/>
    <property type="molecule type" value="Genomic_DNA"/>
</dbReference>
<dbReference type="AlphaFoldDB" id="A0A382HDG5"/>